<feature type="transmembrane region" description="Helical" evidence="4">
    <location>
        <begin position="6"/>
        <end position="25"/>
    </location>
</feature>
<dbReference type="Proteomes" id="UP000063699">
    <property type="component" value="Chromosome"/>
</dbReference>
<evidence type="ECO:0000256" key="2">
    <source>
        <dbReference type="ARBA" id="ARBA00022777"/>
    </source>
</evidence>
<feature type="domain" description="Histidine kinase/HSP90-like ATPase" evidence="5">
    <location>
        <begin position="128"/>
        <end position="215"/>
    </location>
</feature>
<keyword evidence="4" id="KW-0472">Membrane</keyword>
<evidence type="ECO:0000313" key="7">
    <source>
        <dbReference type="Proteomes" id="UP000063699"/>
    </source>
</evidence>
<evidence type="ECO:0000259" key="5">
    <source>
        <dbReference type="Pfam" id="PF02518"/>
    </source>
</evidence>
<evidence type="ECO:0000256" key="1">
    <source>
        <dbReference type="ARBA" id="ARBA00022679"/>
    </source>
</evidence>
<dbReference type="CDD" id="cd16917">
    <property type="entry name" value="HATPase_UhpB-NarQ-NarX-like"/>
    <property type="match status" value="1"/>
</dbReference>
<dbReference type="InterPro" id="IPR003594">
    <property type="entry name" value="HATPase_dom"/>
</dbReference>
<evidence type="ECO:0000313" key="6">
    <source>
        <dbReference type="EMBL" id="ALG07224.1"/>
    </source>
</evidence>
<dbReference type="STRING" id="860235.AOZ06_10090"/>
<dbReference type="KEGG" id="kphy:AOZ06_10090"/>
<keyword evidence="1" id="KW-0808">Transferase</keyword>
<keyword evidence="7" id="KW-1185">Reference proteome</keyword>
<organism evidence="6 7">
    <name type="scientific">Kibdelosporangium phytohabitans</name>
    <dbReference type="NCBI Taxonomy" id="860235"/>
    <lineage>
        <taxon>Bacteria</taxon>
        <taxon>Bacillati</taxon>
        <taxon>Actinomycetota</taxon>
        <taxon>Actinomycetes</taxon>
        <taxon>Pseudonocardiales</taxon>
        <taxon>Pseudonocardiaceae</taxon>
        <taxon>Kibdelosporangium</taxon>
    </lineage>
</organism>
<dbReference type="Gene3D" id="3.30.565.10">
    <property type="entry name" value="Histidine kinase-like ATPase, C-terminal domain"/>
    <property type="match status" value="1"/>
</dbReference>
<dbReference type="EMBL" id="CP012752">
    <property type="protein sequence ID" value="ALG07224.1"/>
    <property type="molecule type" value="Genomic_DNA"/>
</dbReference>
<keyword evidence="4" id="KW-0812">Transmembrane</keyword>
<reference evidence="6 7" key="1">
    <citation type="submission" date="2015-07" db="EMBL/GenBank/DDBJ databases">
        <title>Genome sequencing of Kibdelosporangium phytohabitans.</title>
        <authorList>
            <person name="Qin S."/>
            <person name="Xing K."/>
        </authorList>
    </citation>
    <scope>NUCLEOTIDE SEQUENCE [LARGE SCALE GENOMIC DNA]</scope>
    <source>
        <strain evidence="6 7">KLBMP1111</strain>
    </source>
</reference>
<dbReference type="SUPFAM" id="SSF55874">
    <property type="entry name" value="ATPase domain of HSP90 chaperone/DNA topoisomerase II/histidine kinase"/>
    <property type="match status" value="1"/>
</dbReference>
<accession>A0A0N9HQZ8</accession>
<name>A0A0N9HQZ8_9PSEU</name>
<dbReference type="InterPro" id="IPR036890">
    <property type="entry name" value="HATPase_C_sf"/>
</dbReference>
<evidence type="ECO:0000256" key="3">
    <source>
        <dbReference type="ARBA" id="ARBA00023012"/>
    </source>
</evidence>
<evidence type="ECO:0000256" key="4">
    <source>
        <dbReference type="SAM" id="Phobius"/>
    </source>
</evidence>
<dbReference type="GO" id="GO:0000160">
    <property type="term" value="P:phosphorelay signal transduction system"/>
    <property type="evidence" value="ECO:0007669"/>
    <property type="project" value="UniProtKB-KW"/>
</dbReference>
<gene>
    <name evidence="6" type="ORF">AOZ06_10090</name>
</gene>
<dbReference type="PANTHER" id="PTHR24421:SF61">
    <property type="entry name" value="OXYGEN SENSOR HISTIDINE KINASE NREB"/>
    <property type="match status" value="1"/>
</dbReference>
<dbReference type="RefSeq" id="WP_054289193.1">
    <property type="nucleotide sequence ID" value="NZ_CP012752.1"/>
</dbReference>
<keyword evidence="4" id="KW-1133">Transmembrane helix</keyword>
<dbReference type="GO" id="GO:0016301">
    <property type="term" value="F:kinase activity"/>
    <property type="evidence" value="ECO:0007669"/>
    <property type="project" value="UniProtKB-KW"/>
</dbReference>
<dbReference type="PANTHER" id="PTHR24421">
    <property type="entry name" value="NITRATE/NITRITE SENSOR PROTEIN NARX-RELATED"/>
    <property type="match status" value="1"/>
</dbReference>
<keyword evidence="2" id="KW-0418">Kinase</keyword>
<proteinExistence type="predicted"/>
<dbReference type="Pfam" id="PF02518">
    <property type="entry name" value="HATPase_c"/>
    <property type="match status" value="1"/>
</dbReference>
<protein>
    <recommendedName>
        <fullName evidence="5">Histidine kinase/HSP90-like ATPase domain-containing protein</fullName>
    </recommendedName>
</protein>
<dbReference type="InterPro" id="IPR050482">
    <property type="entry name" value="Sensor_HK_TwoCompSys"/>
</dbReference>
<sequence length="216" mass="23510">MTQVEVLIAVLAVAAVGVAAFFVGVRRGRTAERAELNRQIHDTVLQALEAMAMRTPSDTVDAPAKLAEFRNLARAQAIALRRGFEEFPARGRLTEDLAAVATDLARDGLRAQLVMAEIDDQLPEARRKAVRDATREALRNTLKHAQATQATVRMEERDGGIVVTTRDHGVGFDMTEQPRGFGINESIVARLTQVGGYADIVSKPGGGTRVTLWVPR</sequence>
<dbReference type="AlphaFoldDB" id="A0A0N9HQZ8"/>
<keyword evidence="3" id="KW-0902">Two-component regulatory system</keyword>